<dbReference type="AlphaFoldDB" id="A0AAV0V751"/>
<evidence type="ECO:0000256" key="6">
    <source>
        <dbReference type="SAM" id="MobiDB-lite"/>
    </source>
</evidence>
<dbReference type="Pfam" id="PF07767">
    <property type="entry name" value="Nop53"/>
    <property type="match status" value="1"/>
</dbReference>
<feature type="compositionally biased region" description="Basic and acidic residues" evidence="6">
    <location>
        <begin position="217"/>
        <end position="229"/>
    </location>
</feature>
<evidence type="ECO:0000313" key="8">
    <source>
        <dbReference type="Proteomes" id="UP001162031"/>
    </source>
</evidence>
<dbReference type="GO" id="GO:0005730">
    <property type="term" value="C:nucleolus"/>
    <property type="evidence" value="ECO:0007669"/>
    <property type="project" value="UniProtKB-SubCell"/>
</dbReference>
<dbReference type="GO" id="GO:0008097">
    <property type="term" value="F:5S rRNA binding"/>
    <property type="evidence" value="ECO:0007669"/>
    <property type="project" value="TreeGrafter"/>
</dbReference>
<proteinExistence type="inferred from homology"/>
<evidence type="ECO:0000256" key="5">
    <source>
        <dbReference type="PIRNR" id="PIRNR017302"/>
    </source>
</evidence>
<comment type="subcellular location">
    <subcellularLocation>
        <location evidence="5">Nucleus</location>
        <location evidence="5">Nucleolus</location>
    </subcellularLocation>
    <subcellularLocation>
        <location evidence="5">Nucleus</location>
        <location evidence="5">Nucleoplasm</location>
    </subcellularLocation>
</comment>
<gene>
    <name evidence="7" type="ORF">HBR001_LOCUS9468</name>
</gene>
<keyword evidence="3 5" id="KW-0690">Ribosome biogenesis</keyword>
<dbReference type="PANTHER" id="PTHR14211">
    <property type="entry name" value="GLIOMA SUPPRESSOR CANDIDATE REGION GENE 2"/>
    <property type="match status" value="1"/>
</dbReference>
<evidence type="ECO:0000256" key="2">
    <source>
        <dbReference type="ARBA" id="ARBA00018339"/>
    </source>
</evidence>
<dbReference type="Proteomes" id="UP001162031">
    <property type="component" value="Unassembled WGS sequence"/>
</dbReference>
<evidence type="ECO:0000256" key="3">
    <source>
        <dbReference type="ARBA" id="ARBA00022517"/>
    </source>
</evidence>
<feature type="compositionally biased region" description="Basic and acidic residues" evidence="6">
    <location>
        <begin position="267"/>
        <end position="279"/>
    </location>
</feature>
<evidence type="ECO:0000313" key="7">
    <source>
        <dbReference type="EMBL" id="CAI5743421.1"/>
    </source>
</evidence>
<dbReference type="PIRSF" id="PIRSF017302">
    <property type="entry name" value="Gltscr2"/>
    <property type="match status" value="1"/>
</dbReference>
<dbReference type="GO" id="GO:0000027">
    <property type="term" value="P:ribosomal large subunit assembly"/>
    <property type="evidence" value="ECO:0007669"/>
    <property type="project" value="UniProtKB-UniRule"/>
</dbReference>
<comment type="caution">
    <text evidence="7">The sequence shown here is derived from an EMBL/GenBank/DDBJ whole genome shotgun (WGS) entry which is preliminary data.</text>
</comment>
<dbReference type="GO" id="GO:0006364">
    <property type="term" value="P:rRNA processing"/>
    <property type="evidence" value="ECO:0007669"/>
    <property type="project" value="TreeGrafter"/>
</dbReference>
<dbReference type="InterPro" id="IPR011687">
    <property type="entry name" value="Nop53/GLTSCR2"/>
</dbReference>
<feature type="compositionally biased region" description="Acidic residues" evidence="6">
    <location>
        <begin position="230"/>
        <end position="243"/>
    </location>
</feature>
<dbReference type="PANTHER" id="PTHR14211:SF7">
    <property type="entry name" value="RIBOSOME BIOGENESIS PROTEIN NOP53"/>
    <property type="match status" value="1"/>
</dbReference>
<dbReference type="GO" id="GO:0005654">
    <property type="term" value="C:nucleoplasm"/>
    <property type="evidence" value="ECO:0007669"/>
    <property type="project" value="UniProtKB-SubCell"/>
</dbReference>
<accession>A0AAV0V751</accession>
<evidence type="ECO:0000256" key="4">
    <source>
        <dbReference type="ARBA" id="ARBA00023242"/>
    </source>
</evidence>
<keyword evidence="8" id="KW-1185">Reference proteome</keyword>
<comment type="similarity">
    <text evidence="1 5">Belongs to the NOP53 family.</text>
</comment>
<reference evidence="7" key="1">
    <citation type="submission" date="2022-12" db="EMBL/GenBank/DDBJ databases">
        <authorList>
            <person name="Webb A."/>
        </authorList>
    </citation>
    <scope>NUCLEOTIDE SEQUENCE</scope>
    <source>
        <strain evidence="7">Hp1</strain>
    </source>
</reference>
<feature type="region of interest" description="Disordered" evidence="6">
    <location>
        <begin position="203"/>
        <end position="279"/>
    </location>
</feature>
<keyword evidence="4 5" id="KW-0539">Nucleus</keyword>
<evidence type="ECO:0000256" key="1">
    <source>
        <dbReference type="ARBA" id="ARBA00008838"/>
    </source>
</evidence>
<name>A0AAV0V751_HYABA</name>
<feature type="region of interest" description="Disordered" evidence="6">
    <location>
        <begin position="91"/>
        <end position="126"/>
    </location>
</feature>
<sequence>MGNSTKRRRQQRVAAVGAQVEESIRQDAEDKKLQHVGSTQLFQLDSKGGDVPTRLAKKQKLLKLQKDPLLASSRKFDVAKLNKGEVLAVKKLQQHQQQMQQPTESMQQQQQLTDKKKRKRKQEPATEIWCQDGRIKEDEQVQQLDEYVAPIIVKKLKQRKPVASTKYKVPTVEVAAAGQSYHPDFDTHQDVMAEAVAEELERREKTALLREPVSKGMSKETLQHIKEESSDSEAASDSDDEDDPMKKARKVPKKVTRAQRNKQTRHKLMERGHQVRRSEKAIVKQINASRHILQDIVKSEKEASKKQELKKLQREQKLQGEPLVRVGGKYIKLDRTKPVSFSEELTGTFRTLKPKGHPLLDRFDSLHKRNKIVIGRPSKTHKAKVRIIEKK</sequence>
<feature type="compositionally biased region" description="Low complexity" evidence="6">
    <location>
        <begin position="94"/>
        <end position="111"/>
    </location>
</feature>
<protein>
    <recommendedName>
        <fullName evidence="2 5">Ribosome biogenesis protein NOP53</fullName>
    </recommendedName>
</protein>
<organism evidence="7 8">
    <name type="scientific">Hyaloperonospora brassicae</name>
    <name type="common">Brassica downy mildew</name>
    <name type="synonym">Peronospora brassicae</name>
    <dbReference type="NCBI Taxonomy" id="162125"/>
    <lineage>
        <taxon>Eukaryota</taxon>
        <taxon>Sar</taxon>
        <taxon>Stramenopiles</taxon>
        <taxon>Oomycota</taxon>
        <taxon>Peronosporomycetes</taxon>
        <taxon>Peronosporales</taxon>
        <taxon>Peronosporaceae</taxon>
        <taxon>Hyaloperonospora</taxon>
    </lineage>
</organism>
<comment type="function">
    <text evidence="5">May play a role in ribosome biogenesis.</text>
</comment>
<feature type="compositionally biased region" description="Basic residues" evidence="6">
    <location>
        <begin position="247"/>
        <end position="266"/>
    </location>
</feature>
<dbReference type="EMBL" id="CANTFL010001489">
    <property type="protein sequence ID" value="CAI5743421.1"/>
    <property type="molecule type" value="Genomic_DNA"/>
</dbReference>